<dbReference type="Proteomes" id="UP000192739">
    <property type="component" value="Unassembled WGS sequence"/>
</dbReference>
<keyword evidence="1" id="KW-0597">Phosphoprotein</keyword>
<reference evidence="3 4" key="1">
    <citation type="submission" date="2017-02" db="EMBL/GenBank/DDBJ databases">
        <title>The new phylogeny of genus Mycobacterium.</title>
        <authorList>
            <person name="Tortoli E."/>
            <person name="Trovato A."/>
            <person name="Cirillo D.M."/>
        </authorList>
    </citation>
    <scope>NUCLEOTIDE SEQUENCE [LARGE SCALE GENOMIC DNA]</scope>
    <source>
        <strain evidence="3 4">DSM 44049</strain>
    </source>
</reference>
<dbReference type="GO" id="GO:0005737">
    <property type="term" value="C:cytoplasm"/>
    <property type="evidence" value="ECO:0007669"/>
    <property type="project" value="TreeGrafter"/>
</dbReference>
<keyword evidence="4" id="KW-1185">Reference proteome</keyword>
<dbReference type="InterPro" id="IPR052069">
    <property type="entry name" value="Ca-reg_mRNA-binding_domain"/>
</dbReference>
<organism evidence="3 4">
    <name type="scientific">Mycobacterium intermedium</name>
    <dbReference type="NCBI Taxonomy" id="28445"/>
    <lineage>
        <taxon>Bacteria</taxon>
        <taxon>Bacillati</taxon>
        <taxon>Actinomycetota</taxon>
        <taxon>Actinomycetes</taxon>
        <taxon>Mycobacteriales</taxon>
        <taxon>Mycobacteriaceae</taxon>
        <taxon>Mycobacterium</taxon>
        <taxon>Mycobacterium simiae complex</taxon>
    </lineage>
</organism>
<dbReference type="AlphaFoldDB" id="A0A1E3SLG7"/>
<dbReference type="PANTHER" id="PTHR12962:SF1">
    <property type="entry name" value="COLD SHOCK DOMAIN-CONTAINING PROTEIN CG9705"/>
    <property type="match status" value="1"/>
</dbReference>
<gene>
    <name evidence="3" type="ORF">BST27_21235</name>
</gene>
<evidence type="ECO:0000313" key="3">
    <source>
        <dbReference type="EMBL" id="ORA98150.1"/>
    </source>
</evidence>
<comment type="caution">
    <text evidence="3">The sequence shown here is derived from an EMBL/GenBank/DDBJ whole genome shotgun (WGS) entry which is preliminary data.</text>
</comment>
<evidence type="ECO:0000256" key="1">
    <source>
        <dbReference type="ARBA" id="ARBA00022553"/>
    </source>
</evidence>
<dbReference type="SUPFAM" id="SSF50249">
    <property type="entry name" value="Nucleic acid-binding proteins"/>
    <property type="match status" value="1"/>
</dbReference>
<sequence length="143" mass="15872">MRGVSGVRHVGKVVRFDEVRGYGFIAPDIGGDDVFLHVNDLEVEKRKVKPGVQVSFEIEEGNRGKFATEVRLADAPAKPHSDIEDDDGGAIGDDYFDVLTPDEFLHIVTEKLLRITPALNAQQILEVRSGFEQLARKQGWIDA</sequence>
<name>A0A1E3SLG7_MYCIE</name>
<dbReference type="InterPro" id="IPR011129">
    <property type="entry name" value="CSD"/>
</dbReference>
<dbReference type="PANTHER" id="PTHR12962">
    <property type="entry name" value="CALCIUM-REGULATED HEAT STABLE PROTEIN CRHSP-24-RELATED"/>
    <property type="match status" value="1"/>
</dbReference>
<dbReference type="EMBL" id="MVHT01000068">
    <property type="protein sequence ID" value="ORA98150.1"/>
    <property type="molecule type" value="Genomic_DNA"/>
</dbReference>
<dbReference type="GO" id="GO:0003730">
    <property type="term" value="F:mRNA 3'-UTR binding"/>
    <property type="evidence" value="ECO:0007669"/>
    <property type="project" value="TreeGrafter"/>
</dbReference>
<evidence type="ECO:0000259" key="2">
    <source>
        <dbReference type="PROSITE" id="PS51857"/>
    </source>
</evidence>
<evidence type="ECO:0000313" key="4">
    <source>
        <dbReference type="Proteomes" id="UP000192739"/>
    </source>
</evidence>
<dbReference type="PROSITE" id="PS51857">
    <property type="entry name" value="CSD_2"/>
    <property type="match status" value="1"/>
</dbReference>
<dbReference type="SMART" id="SM00357">
    <property type="entry name" value="CSP"/>
    <property type="match status" value="1"/>
</dbReference>
<dbReference type="GO" id="GO:0043488">
    <property type="term" value="P:regulation of mRNA stability"/>
    <property type="evidence" value="ECO:0007669"/>
    <property type="project" value="TreeGrafter"/>
</dbReference>
<dbReference type="OrthoDB" id="4382049at2"/>
<protein>
    <recommendedName>
        <fullName evidence="2">CSD domain-containing protein</fullName>
    </recommendedName>
</protein>
<feature type="domain" description="CSD" evidence="2">
    <location>
        <begin position="8"/>
        <end position="72"/>
    </location>
</feature>
<dbReference type="PRINTS" id="PR00050">
    <property type="entry name" value="COLDSHOCK"/>
</dbReference>
<dbReference type="InterPro" id="IPR012340">
    <property type="entry name" value="NA-bd_OB-fold"/>
</dbReference>
<accession>A0A1E3SLG7</accession>
<dbReference type="InterPro" id="IPR002059">
    <property type="entry name" value="CSP_DNA-bd"/>
</dbReference>
<dbReference type="STRING" id="28445.BHQ20_02210"/>
<dbReference type="Pfam" id="PF00313">
    <property type="entry name" value="CSD"/>
    <property type="match status" value="1"/>
</dbReference>
<dbReference type="Gene3D" id="2.40.50.140">
    <property type="entry name" value="Nucleic acid-binding proteins"/>
    <property type="match status" value="1"/>
</dbReference>
<dbReference type="CDD" id="cd04458">
    <property type="entry name" value="CSP_CDS"/>
    <property type="match status" value="1"/>
</dbReference>
<proteinExistence type="predicted"/>